<protein>
    <submittedName>
        <fullName evidence="1">Uncharacterized protein</fullName>
    </submittedName>
</protein>
<evidence type="ECO:0000313" key="2">
    <source>
        <dbReference type="Proteomes" id="UP000245698"/>
    </source>
</evidence>
<accession>A0A2P9AJB8</accession>
<keyword evidence="2" id="KW-1185">Reference proteome</keyword>
<dbReference type="AlphaFoldDB" id="A0A2P9AJB8"/>
<name>A0A2P9AJB8_9HYPH</name>
<evidence type="ECO:0000313" key="1">
    <source>
        <dbReference type="EMBL" id="SJM31226.1"/>
    </source>
</evidence>
<proteinExistence type="predicted"/>
<organism evidence="1 2">
    <name type="scientific">Mesorhizobium delmotii</name>
    <dbReference type="NCBI Taxonomy" id="1631247"/>
    <lineage>
        <taxon>Bacteria</taxon>
        <taxon>Pseudomonadati</taxon>
        <taxon>Pseudomonadota</taxon>
        <taxon>Alphaproteobacteria</taxon>
        <taxon>Hyphomicrobiales</taxon>
        <taxon>Phyllobacteriaceae</taxon>
        <taxon>Mesorhizobium</taxon>
    </lineage>
</organism>
<reference evidence="2" key="1">
    <citation type="submission" date="2016-12" db="EMBL/GenBank/DDBJ databases">
        <authorList>
            <person name="Brunel B."/>
        </authorList>
    </citation>
    <scope>NUCLEOTIDE SEQUENCE [LARGE SCALE GENOMIC DNA]</scope>
</reference>
<gene>
    <name evidence="1" type="ORF">BQ8482_180454</name>
</gene>
<dbReference type="EMBL" id="FUIG01000024">
    <property type="protein sequence ID" value="SJM31226.1"/>
    <property type="molecule type" value="Genomic_DNA"/>
</dbReference>
<sequence>MPGCVFLLRPNVEQHDFVVPHAAHEFLARDVLQPVRPAHSVVDELTDLLAPMVRKASQGRQHVFDWPICQTIEHAFPVSPGLHQAGPLEVLKMLRGVGQRDPGKLRQLFYRQFAVGNVAEENQPVCMSQRSGEIGYFVKDRMMDVCVFHTAWLPSIKRSINTLNEMF</sequence>
<dbReference type="Proteomes" id="UP000245698">
    <property type="component" value="Unassembled WGS sequence"/>
</dbReference>